<evidence type="ECO:0000256" key="10">
    <source>
        <dbReference type="RuleBase" id="RU365028"/>
    </source>
</evidence>
<evidence type="ECO:0000256" key="3">
    <source>
        <dbReference type="ARBA" id="ARBA00022448"/>
    </source>
</evidence>
<evidence type="ECO:0000259" key="12">
    <source>
        <dbReference type="Pfam" id="PF01699"/>
    </source>
</evidence>
<gene>
    <name evidence="13" type="ORF">GP486_001907</name>
</gene>
<dbReference type="NCBIfam" id="TIGR00378">
    <property type="entry name" value="cax"/>
    <property type="match status" value="1"/>
</dbReference>
<proteinExistence type="inferred from homology"/>
<feature type="transmembrane region" description="Helical" evidence="10">
    <location>
        <begin position="164"/>
        <end position="188"/>
    </location>
</feature>
<evidence type="ECO:0000256" key="5">
    <source>
        <dbReference type="ARBA" id="ARBA00022692"/>
    </source>
</evidence>
<dbReference type="PANTHER" id="PTHR31503">
    <property type="entry name" value="VACUOLAR CALCIUM ION TRANSPORTER"/>
    <property type="match status" value="1"/>
</dbReference>
<evidence type="ECO:0000313" key="13">
    <source>
        <dbReference type="EMBL" id="KAH0563527.1"/>
    </source>
</evidence>
<dbReference type="GO" id="GO:0015369">
    <property type="term" value="F:calcium:proton antiporter activity"/>
    <property type="evidence" value="ECO:0007669"/>
    <property type="project" value="UniProtKB-UniRule"/>
</dbReference>
<keyword evidence="10" id="KW-0926">Vacuole</keyword>
<dbReference type="InterPro" id="IPR004713">
    <property type="entry name" value="CaH_exchang"/>
</dbReference>
<dbReference type="InterPro" id="IPR004837">
    <property type="entry name" value="NaCa_Exmemb"/>
</dbReference>
<dbReference type="GO" id="GO:0006874">
    <property type="term" value="P:intracellular calcium ion homeostasis"/>
    <property type="evidence" value="ECO:0007669"/>
    <property type="project" value="TreeGrafter"/>
</dbReference>
<dbReference type="InterPro" id="IPR004798">
    <property type="entry name" value="CAX-like"/>
</dbReference>
<protein>
    <recommendedName>
        <fullName evidence="10">Vacuolar calcium ion transporter</fullName>
    </recommendedName>
</protein>
<evidence type="ECO:0000313" key="14">
    <source>
        <dbReference type="Proteomes" id="UP000750711"/>
    </source>
</evidence>
<feature type="transmembrane region" description="Helical" evidence="10">
    <location>
        <begin position="226"/>
        <end position="248"/>
    </location>
</feature>
<evidence type="ECO:0000256" key="7">
    <source>
        <dbReference type="ARBA" id="ARBA00022989"/>
    </source>
</evidence>
<evidence type="ECO:0000256" key="4">
    <source>
        <dbReference type="ARBA" id="ARBA00022568"/>
    </source>
</evidence>
<keyword evidence="6 10" id="KW-0106">Calcium</keyword>
<evidence type="ECO:0000256" key="9">
    <source>
        <dbReference type="ARBA" id="ARBA00023136"/>
    </source>
</evidence>
<dbReference type="EMBL" id="JAGHQM010000190">
    <property type="protein sequence ID" value="KAH0563527.1"/>
    <property type="molecule type" value="Genomic_DNA"/>
</dbReference>
<accession>A0A9P8RS93</accession>
<dbReference type="AlphaFoldDB" id="A0A9P8RS93"/>
<dbReference type="Proteomes" id="UP000750711">
    <property type="component" value="Unassembled WGS sequence"/>
</dbReference>
<keyword evidence="9 10" id="KW-0472">Membrane</keyword>
<feature type="transmembrane region" description="Helical" evidence="10">
    <location>
        <begin position="326"/>
        <end position="344"/>
    </location>
</feature>
<reference evidence="13" key="1">
    <citation type="submission" date="2021-03" db="EMBL/GenBank/DDBJ databases">
        <title>Comparative genomics and phylogenomic investigation of the class Geoglossomycetes provide insights into ecological specialization and systematics.</title>
        <authorList>
            <person name="Melie T."/>
            <person name="Pirro S."/>
            <person name="Miller A.N."/>
            <person name="Quandt A."/>
        </authorList>
    </citation>
    <scope>NUCLEOTIDE SEQUENCE</scope>
    <source>
        <strain evidence="13">CAQ_001_2017</strain>
    </source>
</reference>
<keyword evidence="3 10" id="KW-0813">Transport</keyword>
<dbReference type="GO" id="GO:0012505">
    <property type="term" value="C:endomembrane system"/>
    <property type="evidence" value="ECO:0007669"/>
    <property type="project" value="UniProtKB-SubCell"/>
</dbReference>
<keyword evidence="8 10" id="KW-0406">Ion transport</keyword>
<comment type="function">
    <text evidence="10">Has a role in promoting intracellular calcium ion sequestration via the exchange of calcium ions for hydrogen ions across the vacuolar membrane. Involved also in manganese ion homeostasis via its uptake into the vacuole.</text>
</comment>
<comment type="caution">
    <text evidence="10">Lacks conserved residue(s) required for the propagation of feature annotation.</text>
</comment>
<keyword evidence="5 10" id="KW-0812">Transmembrane</keyword>
<dbReference type="PANTHER" id="PTHR31503:SF20">
    <property type="entry name" value="CA(2+)_H(+) EXCHANGER, PUTATIVE (EUROFUNG)-RELATED"/>
    <property type="match status" value="1"/>
</dbReference>
<organism evidence="13 14">
    <name type="scientific">Trichoglossum hirsutum</name>
    <dbReference type="NCBI Taxonomy" id="265104"/>
    <lineage>
        <taxon>Eukaryota</taxon>
        <taxon>Fungi</taxon>
        <taxon>Dikarya</taxon>
        <taxon>Ascomycota</taxon>
        <taxon>Pezizomycotina</taxon>
        <taxon>Geoglossomycetes</taxon>
        <taxon>Geoglossales</taxon>
        <taxon>Geoglossaceae</taxon>
        <taxon>Trichoglossum</taxon>
    </lineage>
</organism>
<evidence type="ECO:0000256" key="2">
    <source>
        <dbReference type="ARBA" id="ARBA00008170"/>
    </source>
</evidence>
<feature type="region of interest" description="Disordered" evidence="11">
    <location>
        <begin position="52"/>
        <end position="84"/>
    </location>
</feature>
<evidence type="ECO:0000256" key="8">
    <source>
        <dbReference type="ARBA" id="ARBA00023065"/>
    </source>
</evidence>
<keyword evidence="14" id="KW-1185">Reference proteome</keyword>
<comment type="caution">
    <text evidence="13">The sequence shown here is derived from an EMBL/GenBank/DDBJ whole genome shotgun (WGS) entry which is preliminary data.</text>
</comment>
<feature type="domain" description="Sodium/calcium exchanger membrane region" evidence="12">
    <location>
        <begin position="194"/>
        <end position="346"/>
    </location>
</feature>
<comment type="subcellular location">
    <subcellularLocation>
        <location evidence="1">Endomembrane system</location>
        <topology evidence="1">Multi-pass membrane protein</topology>
    </subcellularLocation>
    <subcellularLocation>
        <location evidence="10">Vacuole membrane</location>
    </subcellularLocation>
</comment>
<comment type="similarity">
    <text evidence="2 10">Belongs to the Ca(2+):cation antiporter (CaCA) (TC 2.A.19) family.</text>
</comment>
<dbReference type="Pfam" id="PF01699">
    <property type="entry name" value="Na_Ca_ex"/>
    <property type="match status" value="1"/>
</dbReference>
<evidence type="ECO:0000256" key="11">
    <source>
        <dbReference type="SAM" id="MobiDB-lite"/>
    </source>
</evidence>
<keyword evidence="7 10" id="KW-1133">Transmembrane helix</keyword>
<sequence length="460" mass="49687">MAWLIDKFRSEARKYAWYGGAGDTSPNYNPFCRTRFQQRHNTSGLVNINTHSGTCIPEPTESAELSRNKDGEGVSQGLGHAYTMPISSGANQEAGLNDDIEMTSPPTSDTNKPLAGAKKRYLKRRLFGRMNTKGQEDLEDPDIGRAATTESAKRRMKFTFWGQIRATLFSSWINLLFVFAPAGIIVNYLNVSPIVVFVINFIAIIPLAAMLSYATEEIALRVGETLGGLLNATFGNAVELIVSVLALVKHEVLIVQTSLIGSILSNLLLVLGMCFFAGGLNRIEQYFNVTVAQTASSLLALSVGSLIIPTAFHSWSTAGDAGITELSRGTAVILLIVYGCYLFFQLKSHSALYNEPSPKSESKRSKPEGASKKGLAAIGRDLASGIAGQQVPAHEPDEEALPELSVATALITLAVSTALVAICAEFMVGSIDELSEKGNISKNFVRLWSVHRASYDTDAI</sequence>
<keyword evidence="10" id="KW-0050">Antiport</keyword>
<feature type="transmembrane region" description="Helical" evidence="10">
    <location>
        <begin position="194"/>
        <end position="214"/>
    </location>
</feature>
<feature type="transmembrane region" description="Helical" evidence="10">
    <location>
        <begin position="289"/>
        <end position="314"/>
    </location>
</feature>
<keyword evidence="4 10" id="KW-0109">Calcium transport</keyword>
<evidence type="ECO:0000256" key="1">
    <source>
        <dbReference type="ARBA" id="ARBA00004127"/>
    </source>
</evidence>
<feature type="transmembrane region" description="Helical" evidence="10">
    <location>
        <begin position="254"/>
        <end position="277"/>
    </location>
</feature>
<name>A0A9P8RS93_9PEZI</name>
<dbReference type="InterPro" id="IPR044880">
    <property type="entry name" value="NCX_ion-bd_dom_sf"/>
</dbReference>
<dbReference type="Gene3D" id="1.20.1420.30">
    <property type="entry name" value="NCX, central ion-binding region"/>
    <property type="match status" value="1"/>
</dbReference>
<evidence type="ECO:0000256" key="6">
    <source>
        <dbReference type="ARBA" id="ARBA00022837"/>
    </source>
</evidence>
<dbReference type="GO" id="GO:0000329">
    <property type="term" value="C:fungal-type vacuole membrane"/>
    <property type="evidence" value="ECO:0007669"/>
    <property type="project" value="TreeGrafter"/>
</dbReference>